<organism evidence="1 2">
    <name type="scientific">Tetranychus urticae</name>
    <name type="common">Two-spotted spider mite</name>
    <dbReference type="NCBI Taxonomy" id="32264"/>
    <lineage>
        <taxon>Eukaryota</taxon>
        <taxon>Metazoa</taxon>
        <taxon>Ecdysozoa</taxon>
        <taxon>Arthropoda</taxon>
        <taxon>Chelicerata</taxon>
        <taxon>Arachnida</taxon>
        <taxon>Acari</taxon>
        <taxon>Acariformes</taxon>
        <taxon>Trombidiformes</taxon>
        <taxon>Prostigmata</taxon>
        <taxon>Eleutherengona</taxon>
        <taxon>Raphignathae</taxon>
        <taxon>Tetranychoidea</taxon>
        <taxon>Tetranychidae</taxon>
        <taxon>Tetranychus</taxon>
    </lineage>
</organism>
<dbReference type="GO" id="GO:0008374">
    <property type="term" value="F:O-acyltransferase activity"/>
    <property type="evidence" value="ECO:0007669"/>
    <property type="project" value="InterPro"/>
</dbReference>
<dbReference type="HOGENOM" id="CLU_2561230_0_0_1"/>
<reference evidence="1" key="2">
    <citation type="submission" date="2015-06" db="UniProtKB">
        <authorList>
            <consortium name="EnsemblMetazoa"/>
        </authorList>
    </citation>
    <scope>IDENTIFICATION</scope>
</reference>
<dbReference type="Pfam" id="PF02450">
    <property type="entry name" value="LCAT"/>
    <property type="match status" value="1"/>
</dbReference>
<evidence type="ECO:0000313" key="2">
    <source>
        <dbReference type="Proteomes" id="UP000015104"/>
    </source>
</evidence>
<name>T1KE04_TETUR</name>
<keyword evidence="2" id="KW-1185">Reference proteome</keyword>
<protein>
    <submittedName>
        <fullName evidence="1">Uncharacterized protein</fullName>
    </submittedName>
</protein>
<dbReference type="EMBL" id="CAEY01002033">
    <property type="status" value="NOT_ANNOTATED_CDS"/>
    <property type="molecule type" value="Genomic_DNA"/>
</dbReference>
<dbReference type="SUPFAM" id="SSF53474">
    <property type="entry name" value="alpha/beta-Hydrolases"/>
    <property type="match status" value="1"/>
</dbReference>
<evidence type="ECO:0000313" key="1">
    <source>
        <dbReference type="EnsemblMetazoa" id="tetur09g04850.1"/>
    </source>
</evidence>
<dbReference type="InterPro" id="IPR003386">
    <property type="entry name" value="LACT/PDAT_acylTrfase"/>
</dbReference>
<proteinExistence type="predicted"/>
<dbReference type="AlphaFoldDB" id="T1KE04"/>
<reference evidence="2" key="1">
    <citation type="submission" date="2011-08" db="EMBL/GenBank/DDBJ databases">
        <authorList>
            <person name="Rombauts S."/>
        </authorList>
    </citation>
    <scope>NUCLEOTIDE SEQUENCE</scope>
    <source>
        <strain evidence="2">London</strain>
    </source>
</reference>
<dbReference type="EnsemblMetazoa" id="tetur09g04850.1">
    <property type="protein sequence ID" value="tetur09g04850.1"/>
    <property type="gene ID" value="tetur09g04850"/>
</dbReference>
<dbReference type="GO" id="GO:0006629">
    <property type="term" value="P:lipid metabolic process"/>
    <property type="evidence" value="ECO:0007669"/>
    <property type="project" value="InterPro"/>
</dbReference>
<sequence length="82" mass="9083">MRHHGFETTYYDTINELLKIAVTNAKKPAIIICHSYGCLNLASFIYVIKAEKLTDLFGKILLLGAPWKGSTKALRTLLSGDA</sequence>
<dbReference type="Proteomes" id="UP000015104">
    <property type="component" value="Unassembled WGS sequence"/>
</dbReference>
<dbReference type="InterPro" id="IPR029058">
    <property type="entry name" value="AB_hydrolase_fold"/>
</dbReference>
<accession>T1KE04</accession>
<dbReference type="Gene3D" id="3.40.50.1820">
    <property type="entry name" value="alpha/beta hydrolase"/>
    <property type="match status" value="1"/>
</dbReference>